<dbReference type="PANTHER" id="PTHR34474">
    <property type="entry name" value="SIGNAL TRANSDUCTION PROTEIN TRAP"/>
    <property type="match status" value="1"/>
</dbReference>
<proteinExistence type="predicted"/>
<keyword evidence="3" id="KW-0560">Oxidoreductase</keyword>
<dbReference type="PANTHER" id="PTHR34474:SF2">
    <property type="entry name" value="SIGNAL TRANSDUCTION PROTEIN TRAP"/>
    <property type="match status" value="1"/>
</dbReference>
<sequence length="106" mass="11691">MSVVKINAITVPEGKGTELEARFAARKHAVDRSPGFEGFQLLRPVQGEDRYFVVTQWESEAHFAAWRDSRENAHAHGEGQGGDRPKPVATGAELLEFEVVDLDDAS</sequence>
<dbReference type="OrthoDB" id="5518003at2"/>
<dbReference type="SUPFAM" id="SSF54909">
    <property type="entry name" value="Dimeric alpha+beta barrel"/>
    <property type="match status" value="1"/>
</dbReference>
<protein>
    <submittedName>
        <fullName evidence="3">Antibiotic biosynthesis monooxygenase</fullName>
    </submittedName>
</protein>
<evidence type="ECO:0000259" key="2">
    <source>
        <dbReference type="PROSITE" id="PS51725"/>
    </source>
</evidence>
<organism evidence="3 4">
    <name type="scientific">Leucobacter triazinivorans</name>
    <dbReference type="NCBI Taxonomy" id="1784719"/>
    <lineage>
        <taxon>Bacteria</taxon>
        <taxon>Bacillati</taxon>
        <taxon>Actinomycetota</taxon>
        <taxon>Actinomycetes</taxon>
        <taxon>Micrococcales</taxon>
        <taxon>Microbacteriaceae</taxon>
        <taxon>Leucobacter</taxon>
    </lineage>
</organism>
<evidence type="ECO:0000313" key="4">
    <source>
        <dbReference type="Proteomes" id="UP000289260"/>
    </source>
</evidence>
<evidence type="ECO:0000313" key="3">
    <source>
        <dbReference type="EMBL" id="QBE48326.1"/>
    </source>
</evidence>
<gene>
    <name evidence="3" type="ORF">EVS81_05310</name>
</gene>
<evidence type="ECO:0000256" key="1">
    <source>
        <dbReference type="SAM" id="MobiDB-lite"/>
    </source>
</evidence>
<feature type="region of interest" description="Disordered" evidence="1">
    <location>
        <begin position="68"/>
        <end position="90"/>
    </location>
</feature>
<dbReference type="InterPro" id="IPR011008">
    <property type="entry name" value="Dimeric_a/b-barrel"/>
</dbReference>
<name>A0A4P6KD86_9MICO</name>
<keyword evidence="4" id="KW-1185">Reference proteome</keyword>
<feature type="domain" description="ABM" evidence="2">
    <location>
        <begin position="3"/>
        <end position="97"/>
    </location>
</feature>
<dbReference type="KEGG" id="ltr:EVS81_05310"/>
<dbReference type="AlphaFoldDB" id="A0A4P6KD86"/>
<reference evidence="3 4" key="1">
    <citation type="submission" date="2019-02" db="EMBL/GenBank/DDBJ databases">
        <authorList>
            <person name="Sun L."/>
            <person name="Pan D."/>
            <person name="Wu X."/>
        </authorList>
    </citation>
    <scope>NUCLEOTIDE SEQUENCE [LARGE SCALE GENOMIC DNA]</scope>
    <source>
        <strain evidence="3 4">JW-1</strain>
    </source>
</reference>
<keyword evidence="3" id="KW-0503">Monooxygenase</keyword>
<dbReference type="EMBL" id="CP035806">
    <property type="protein sequence ID" value="QBE48326.1"/>
    <property type="molecule type" value="Genomic_DNA"/>
</dbReference>
<dbReference type="Pfam" id="PF03992">
    <property type="entry name" value="ABM"/>
    <property type="match status" value="1"/>
</dbReference>
<dbReference type="InterPro" id="IPR007138">
    <property type="entry name" value="ABM_dom"/>
</dbReference>
<dbReference type="RefSeq" id="WP_130109464.1">
    <property type="nucleotide sequence ID" value="NZ_CP035806.1"/>
</dbReference>
<feature type="compositionally biased region" description="Basic and acidic residues" evidence="1">
    <location>
        <begin position="68"/>
        <end position="86"/>
    </location>
</feature>
<dbReference type="PROSITE" id="PS51725">
    <property type="entry name" value="ABM"/>
    <property type="match status" value="1"/>
</dbReference>
<dbReference type="InterPro" id="IPR050404">
    <property type="entry name" value="Heme-degrading_MO"/>
</dbReference>
<dbReference type="Proteomes" id="UP000289260">
    <property type="component" value="Chromosome"/>
</dbReference>
<accession>A0A4P6KD86</accession>
<dbReference type="GO" id="GO:0004497">
    <property type="term" value="F:monooxygenase activity"/>
    <property type="evidence" value="ECO:0007669"/>
    <property type="project" value="UniProtKB-KW"/>
</dbReference>
<dbReference type="Gene3D" id="3.30.70.100">
    <property type="match status" value="1"/>
</dbReference>